<dbReference type="Proteomes" id="UP001220217">
    <property type="component" value="Chromosome"/>
</dbReference>
<accession>A0ABD7X278</accession>
<feature type="region of interest" description="Disordered" evidence="1">
    <location>
        <begin position="133"/>
        <end position="171"/>
    </location>
</feature>
<reference evidence="2 3" key="1">
    <citation type="submission" date="2023-02" db="EMBL/GenBank/DDBJ databases">
        <title>Complete genome sequence of Priestia aryabhattai G5MAi6, a methanol-tolerant strain isolated from tap water in Hong Kong.</title>
        <authorList>
            <person name="Leung K.M."/>
            <person name="Lai G.K.K."/>
            <person name="Griffin S.D.J."/>
        </authorList>
    </citation>
    <scope>NUCLEOTIDE SEQUENCE [LARGE SCALE GENOMIC DNA]</scope>
    <source>
        <strain evidence="2 3">G5MAi6</strain>
    </source>
</reference>
<dbReference type="EMBL" id="CP118718">
    <property type="protein sequence ID" value="WEA46751.1"/>
    <property type="molecule type" value="Genomic_DNA"/>
</dbReference>
<name>A0ABD7X278_PRIAR</name>
<evidence type="ECO:0000313" key="2">
    <source>
        <dbReference type="EMBL" id="WEA46751.1"/>
    </source>
</evidence>
<protein>
    <submittedName>
        <fullName evidence="2">Uncharacterized protein</fullName>
    </submittedName>
</protein>
<gene>
    <name evidence="2" type="ORF">PWO00_12550</name>
</gene>
<dbReference type="AlphaFoldDB" id="A0ABD7X278"/>
<dbReference type="RefSeq" id="WP_275037462.1">
    <property type="nucleotide sequence ID" value="NZ_CP118718.1"/>
</dbReference>
<organism evidence="2 3">
    <name type="scientific">Priestia aryabhattai</name>
    <name type="common">Bacillus aryabhattai</name>
    <dbReference type="NCBI Taxonomy" id="412384"/>
    <lineage>
        <taxon>Bacteria</taxon>
        <taxon>Bacillati</taxon>
        <taxon>Bacillota</taxon>
        <taxon>Bacilli</taxon>
        <taxon>Bacillales</taxon>
        <taxon>Bacillaceae</taxon>
        <taxon>Priestia</taxon>
    </lineage>
</organism>
<evidence type="ECO:0000313" key="3">
    <source>
        <dbReference type="Proteomes" id="UP001220217"/>
    </source>
</evidence>
<proteinExistence type="predicted"/>
<sequence>MFTHAKNENFNAFKNDIKLHSKFSLETTQSEPADSEYKDIMANFAALNYADFNLKVIDWDKLSDATQIEIGEDYGGYSVLVSVTTKDNKLSQEDKEGMDIVLIMNKYDNQYMMKEFKAADIIQEDINEQMYAGNSIAEKNTESEEGNNSNDNEEQNEKLTSEQQEAIDVVK</sequence>
<evidence type="ECO:0000256" key="1">
    <source>
        <dbReference type="SAM" id="MobiDB-lite"/>
    </source>
</evidence>